<reference evidence="3 4" key="1">
    <citation type="submission" date="2020-07" db="EMBL/GenBank/DDBJ databases">
        <title>Sequencing the genomes of 1000 actinobacteria strains.</title>
        <authorList>
            <person name="Klenk H.-P."/>
        </authorList>
    </citation>
    <scope>NUCLEOTIDE SEQUENCE [LARGE SCALE GENOMIC DNA]</scope>
    <source>
        <strain evidence="3 4">DSM 42178</strain>
    </source>
</reference>
<keyword evidence="2" id="KW-0812">Transmembrane</keyword>
<dbReference type="InterPro" id="IPR045924">
    <property type="entry name" value="DUF6343"/>
</dbReference>
<sequence length="93" mass="9541">MRGDGGDTWFRRGPWGRGRSGTEPVTARSALRLRAGLAAGGLVVCAAVAVLLAVAAGEVAGMGWLVAALVVLAVVAAVDLVVVGRRIRRHGRN</sequence>
<feature type="region of interest" description="Disordered" evidence="1">
    <location>
        <begin position="1"/>
        <end position="23"/>
    </location>
</feature>
<name>A0A852ZNZ2_9ACTN</name>
<evidence type="ECO:0000313" key="4">
    <source>
        <dbReference type="Proteomes" id="UP000567795"/>
    </source>
</evidence>
<accession>A0A852ZNZ2</accession>
<keyword evidence="2" id="KW-1133">Transmembrane helix</keyword>
<dbReference type="RefSeq" id="WP_179813055.1">
    <property type="nucleotide sequence ID" value="NZ_JACBZD010000001.1"/>
</dbReference>
<dbReference type="AlphaFoldDB" id="A0A852ZNZ2"/>
<comment type="caution">
    <text evidence="3">The sequence shown here is derived from an EMBL/GenBank/DDBJ whole genome shotgun (WGS) entry which is preliminary data.</text>
</comment>
<keyword evidence="2" id="KW-0472">Membrane</keyword>
<dbReference type="EMBL" id="JACBZD010000001">
    <property type="protein sequence ID" value="NYI04099.1"/>
    <property type="molecule type" value="Genomic_DNA"/>
</dbReference>
<evidence type="ECO:0000256" key="2">
    <source>
        <dbReference type="SAM" id="Phobius"/>
    </source>
</evidence>
<proteinExistence type="predicted"/>
<keyword evidence="4" id="KW-1185">Reference proteome</keyword>
<dbReference type="Pfam" id="PF19870">
    <property type="entry name" value="DUF6343"/>
    <property type="match status" value="1"/>
</dbReference>
<evidence type="ECO:0000256" key="1">
    <source>
        <dbReference type="SAM" id="MobiDB-lite"/>
    </source>
</evidence>
<organism evidence="3 4">
    <name type="scientific">Allostreptomyces psammosilenae</name>
    <dbReference type="NCBI Taxonomy" id="1892865"/>
    <lineage>
        <taxon>Bacteria</taxon>
        <taxon>Bacillati</taxon>
        <taxon>Actinomycetota</taxon>
        <taxon>Actinomycetes</taxon>
        <taxon>Kitasatosporales</taxon>
        <taxon>Streptomycetaceae</taxon>
        <taxon>Allostreptomyces</taxon>
    </lineage>
</organism>
<feature type="transmembrane region" description="Helical" evidence="2">
    <location>
        <begin position="62"/>
        <end position="83"/>
    </location>
</feature>
<feature type="transmembrane region" description="Helical" evidence="2">
    <location>
        <begin position="35"/>
        <end position="56"/>
    </location>
</feature>
<evidence type="ECO:0000313" key="3">
    <source>
        <dbReference type="EMBL" id="NYI04099.1"/>
    </source>
</evidence>
<protein>
    <submittedName>
        <fullName evidence="3">Uncharacterized protein</fullName>
    </submittedName>
</protein>
<gene>
    <name evidence="3" type="ORF">FHU37_001042</name>
</gene>
<dbReference type="Proteomes" id="UP000567795">
    <property type="component" value="Unassembled WGS sequence"/>
</dbReference>